<dbReference type="EMBL" id="ML213503">
    <property type="protein sequence ID" value="TFK57185.1"/>
    <property type="molecule type" value="Genomic_DNA"/>
</dbReference>
<feature type="compositionally biased region" description="Low complexity" evidence="1">
    <location>
        <begin position="1"/>
        <end position="17"/>
    </location>
</feature>
<feature type="compositionally biased region" description="Basic and acidic residues" evidence="1">
    <location>
        <begin position="329"/>
        <end position="338"/>
    </location>
</feature>
<sequence length="1104" mass="117771">MQYEWPSQESQSSPGSQRGHRSAASLTTNASGVADSTLSFASYATGEEPLRLSQFPRPPSSVPSSPGGTLRTMTPVPAGRALDMPVVYPLTLRRNEITHDYTDTAGPPSYNLHQRDTQILSSGPAPPLTSRPSRRLPVPPSPSPTTPRALSPRWHEGSSAIIVDPNEERLLSTSAITHLLSETESSSSDSAIDVPYDLQVPTGRPTASSSGHSDSQSGITEESQMTYPPPQRQTAYSANRSLPRLVSVSSLGQNSRIFSQGPGEANMLAYASNYTLQDAAGSTVALMGHEDMSTRSSAFAGTISDHRQSTTSSTTPLNPGFGRMASRGTDYDERRLDIPEDVAGPSSMAYSPPLPSSAGTATPQKISHRSRQSFHSTKTTKSYVSSLISKISSTGARSVRHAWRRAKPLPPVPMLPGHTIAQEREWKKLEESLPLPDLLNRAGALSSMLEKGHRPHRSESSLPRRPSQYVDDSPPAVAAGEWTMDASLEDSDQGARATGFWPMSRSRKHHRSRTADQGHLHSSMDSPKLHGVRTPKKTNFRLLVMAGLVLVIAAIVGTVAGVLHHQQSSTPDCPGNATGVHCQLDASCVCASSQAGQCNRVASAFVSLLPTLGSNFNANYTTSSLYSAIWQTQGDVAGTNCASQANLIDVGSALDVLKVPNRTSWAHSALLWTLIESENVTSVNAMRTFIQSAPWSSLGETDGPVSDTSSKFSAKFSGYVFDFAAQTVTAPNVSFINIGQPSSEQISRVSSTSVATLDRMYTFAVASSKQRQKALSNYWQTVLQRKASELSTFLSAFISAPIMIPFDASSSPGSQPVANLLNDTSGNQFPPPLACYPGLTSAQVQGISTIETSVYGLPSPTPASSFDPACYTDRPVYGVLDVLRLRLPFEDSRTGVAKQAAVLNRDTLSRAILHNGEILSALPSSSDPLNIFNSATDPREYGTFNNLNHIVLDYLTSISDVSVANSLVDFVLQSSAGPPSNSSSLFQSLSTIPAIEVAVFGHLDPSDISSAVSSFSTPLDSLFFGSDQGAALRNWALNTTASSITWTDSATAPEVVDDTSLSDPSFLSVWDPASLFLHTSTPSAPVGVANITEAFQAIGLFRSS</sequence>
<reference evidence="2 3" key="1">
    <citation type="journal article" date="2019" name="Nat. Ecol. Evol.">
        <title>Megaphylogeny resolves global patterns of mushroom evolution.</title>
        <authorList>
            <person name="Varga T."/>
            <person name="Krizsan K."/>
            <person name="Foldi C."/>
            <person name="Dima B."/>
            <person name="Sanchez-Garcia M."/>
            <person name="Sanchez-Ramirez S."/>
            <person name="Szollosi G.J."/>
            <person name="Szarkandi J.G."/>
            <person name="Papp V."/>
            <person name="Albert L."/>
            <person name="Andreopoulos W."/>
            <person name="Angelini C."/>
            <person name="Antonin V."/>
            <person name="Barry K.W."/>
            <person name="Bougher N.L."/>
            <person name="Buchanan P."/>
            <person name="Buyck B."/>
            <person name="Bense V."/>
            <person name="Catcheside P."/>
            <person name="Chovatia M."/>
            <person name="Cooper J."/>
            <person name="Damon W."/>
            <person name="Desjardin D."/>
            <person name="Finy P."/>
            <person name="Geml J."/>
            <person name="Haridas S."/>
            <person name="Hughes K."/>
            <person name="Justo A."/>
            <person name="Karasinski D."/>
            <person name="Kautmanova I."/>
            <person name="Kiss B."/>
            <person name="Kocsube S."/>
            <person name="Kotiranta H."/>
            <person name="LaButti K.M."/>
            <person name="Lechner B.E."/>
            <person name="Liimatainen K."/>
            <person name="Lipzen A."/>
            <person name="Lukacs Z."/>
            <person name="Mihaltcheva S."/>
            <person name="Morgado L.N."/>
            <person name="Niskanen T."/>
            <person name="Noordeloos M.E."/>
            <person name="Ohm R.A."/>
            <person name="Ortiz-Santana B."/>
            <person name="Ovrebo C."/>
            <person name="Racz N."/>
            <person name="Riley R."/>
            <person name="Savchenko A."/>
            <person name="Shiryaev A."/>
            <person name="Soop K."/>
            <person name="Spirin V."/>
            <person name="Szebenyi C."/>
            <person name="Tomsovsky M."/>
            <person name="Tulloss R.E."/>
            <person name="Uehling J."/>
            <person name="Grigoriev I.V."/>
            <person name="Vagvolgyi C."/>
            <person name="Papp T."/>
            <person name="Martin F.M."/>
            <person name="Miettinen O."/>
            <person name="Hibbett D.S."/>
            <person name="Nagy L.G."/>
        </authorList>
    </citation>
    <scope>NUCLEOTIDE SEQUENCE [LARGE SCALE GENOMIC DNA]</scope>
    <source>
        <strain evidence="2 3">OMC1185</strain>
    </source>
</reference>
<evidence type="ECO:0000256" key="1">
    <source>
        <dbReference type="SAM" id="MobiDB-lite"/>
    </source>
</evidence>
<dbReference type="OrthoDB" id="5595612at2759"/>
<feature type="region of interest" description="Disordered" evidence="1">
    <location>
        <begin position="48"/>
        <end position="77"/>
    </location>
</feature>
<feature type="region of interest" description="Disordered" evidence="1">
    <location>
        <begin position="448"/>
        <end position="475"/>
    </location>
</feature>
<evidence type="ECO:0000313" key="3">
    <source>
        <dbReference type="Proteomes" id="UP000305948"/>
    </source>
</evidence>
<name>A0A5C3NJY6_9AGAM</name>
<protein>
    <submittedName>
        <fullName evidence="2">Uncharacterized protein</fullName>
    </submittedName>
</protein>
<feature type="compositionally biased region" description="Polar residues" evidence="1">
    <location>
        <begin position="218"/>
        <end position="235"/>
    </location>
</feature>
<feature type="region of interest" description="Disordered" evidence="1">
    <location>
        <begin position="301"/>
        <end position="378"/>
    </location>
</feature>
<feature type="compositionally biased region" description="Low complexity" evidence="1">
    <location>
        <begin position="208"/>
        <end position="217"/>
    </location>
</feature>
<keyword evidence="3" id="KW-1185">Reference proteome</keyword>
<dbReference type="STRING" id="5364.A0A5C3NJY6"/>
<gene>
    <name evidence="2" type="ORF">OE88DRAFT_1650808</name>
</gene>
<dbReference type="AlphaFoldDB" id="A0A5C3NJY6"/>
<accession>A0A5C3NJY6</accession>
<dbReference type="Proteomes" id="UP000305948">
    <property type="component" value="Unassembled WGS sequence"/>
</dbReference>
<evidence type="ECO:0000313" key="2">
    <source>
        <dbReference type="EMBL" id="TFK57185.1"/>
    </source>
</evidence>
<organism evidence="2 3">
    <name type="scientific">Heliocybe sulcata</name>
    <dbReference type="NCBI Taxonomy" id="5364"/>
    <lineage>
        <taxon>Eukaryota</taxon>
        <taxon>Fungi</taxon>
        <taxon>Dikarya</taxon>
        <taxon>Basidiomycota</taxon>
        <taxon>Agaricomycotina</taxon>
        <taxon>Agaricomycetes</taxon>
        <taxon>Gloeophyllales</taxon>
        <taxon>Gloeophyllaceae</taxon>
        <taxon>Heliocybe</taxon>
    </lineage>
</organism>
<feature type="region of interest" description="Disordered" evidence="1">
    <location>
        <begin position="182"/>
        <end position="235"/>
    </location>
</feature>
<proteinExistence type="predicted"/>
<feature type="region of interest" description="Disordered" evidence="1">
    <location>
        <begin position="488"/>
        <end position="532"/>
    </location>
</feature>
<feature type="region of interest" description="Disordered" evidence="1">
    <location>
        <begin position="1"/>
        <end position="31"/>
    </location>
</feature>
<feature type="region of interest" description="Disordered" evidence="1">
    <location>
        <begin position="100"/>
        <end position="154"/>
    </location>
</feature>